<feature type="domain" description="Phospholipase/carboxylesterase/thioesterase" evidence="2">
    <location>
        <begin position="8"/>
        <end position="159"/>
    </location>
</feature>
<dbReference type="GO" id="GO:0052689">
    <property type="term" value="F:carboxylic ester hydrolase activity"/>
    <property type="evidence" value="ECO:0007669"/>
    <property type="project" value="TreeGrafter"/>
</dbReference>
<comment type="similarity">
    <text evidence="1">Belongs to the AB hydrolase superfamily. AB hydrolase 2 family.</text>
</comment>
<protein>
    <submittedName>
        <fullName evidence="3">Alpha/beta-hydrolase</fullName>
    </submittedName>
</protein>
<evidence type="ECO:0000259" key="2">
    <source>
        <dbReference type="Pfam" id="PF02230"/>
    </source>
</evidence>
<sequence length="273" mass="30129">MSVPLDVHIVLPSADHASTIIFLHGRDSDARTFSSEIFESESQSNLTLSELLPATKWVFPNAPLIPSMRFGCDMRQWFDMYSTEDPDERPDVQTPGLQENIRKIITIIEDECAMIGAHRVVVAGISQGAALLLHALLNLNQQVAGFVMLSSWLAVEEEARKLTDDESLHPLERQRSLARATGAGGQGWGLDFPVLIEHCSDDEIIRSENSLSLEQVLPQLGADVECHIYHDGGHWLNEPQGVDDFVGFVERVWNDSAGRNLASARSSGTPCTN</sequence>
<accession>A0A9P4MKF1</accession>
<dbReference type="OrthoDB" id="2418081at2759"/>
<dbReference type="InterPro" id="IPR003140">
    <property type="entry name" value="PLipase/COase/thioEstase"/>
</dbReference>
<name>A0A9P4MKF1_9PEZI</name>
<dbReference type="EMBL" id="ML996081">
    <property type="protein sequence ID" value="KAF2158190.1"/>
    <property type="molecule type" value="Genomic_DNA"/>
</dbReference>
<evidence type="ECO:0000313" key="3">
    <source>
        <dbReference type="EMBL" id="KAF2158190.1"/>
    </source>
</evidence>
<dbReference type="GO" id="GO:0005737">
    <property type="term" value="C:cytoplasm"/>
    <property type="evidence" value="ECO:0007669"/>
    <property type="project" value="TreeGrafter"/>
</dbReference>
<dbReference type="PANTHER" id="PTHR10655:SF63">
    <property type="entry name" value="PHOSPHOLIPASE_CARBOXYLESTERASE_THIOESTERASE DOMAIN-CONTAINING PROTEIN"/>
    <property type="match status" value="1"/>
</dbReference>
<gene>
    <name evidence="3" type="ORF">K461DRAFT_31700</name>
</gene>
<dbReference type="Proteomes" id="UP000799439">
    <property type="component" value="Unassembled WGS sequence"/>
</dbReference>
<dbReference type="GO" id="GO:0008474">
    <property type="term" value="F:palmitoyl-(protein) hydrolase activity"/>
    <property type="evidence" value="ECO:0007669"/>
    <property type="project" value="TreeGrafter"/>
</dbReference>
<dbReference type="Pfam" id="PF02230">
    <property type="entry name" value="Abhydrolase_2"/>
    <property type="match status" value="1"/>
</dbReference>
<dbReference type="InterPro" id="IPR050565">
    <property type="entry name" value="LYPA1-2/EST-like"/>
</dbReference>
<keyword evidence="4" id="KW-1185">Reference proteome</keyword>
<dbReference type="AlphaFoldDB" id="A0A9P4MKF1"/>
<organism evidence="3 4">
    <name type="scientific">Myriangium duriaei CBS 260.36</name>
    <dbReference type="NCBI Taxonomy" id="1168546"/>
    <lineage>
        <taxon>Eukaryota</taxon>
        <taxon>Fungi</taxon>
        <taxon>Dikarya</taxon>
        <taxon>Ascomycota</taxon>
        <taxon>Pezizomycotina</taxon>
        <taxon>Dothideomycetes</taxon>
        <taxon>Dothideomycetidae</taxon>
        <taxon>Myriangiales</taxon>
        <taxon>Myriangiaceae</taxon>
        <taxon>Myriangium</taxon>
    </lineage>
</organism>
<reference evidence="3" key="1">
    <citation type="journal article" date="2020" name="Stud. Mycol.">
        <title>101 Dothideomycetes genomes: a test case for predicting lifestyles and emergence of pathogens.</title>
        <authorList>
            <person name="Haridas S."/>
            <person name="Albert R."/>
            <person name="Binder M."/>
            <person name="Bloem J."/>
            <person name="Labutti K."/>
            <person name="Salamov A."/>
            <person name="Andreopoulos B."/>
            <person name="Baker S."/>
            <person name="Barry K."/>
            <person name="Bills G."/>
            <person name="Bluhm B."/>
            <person name="Cannon C."/>
            <person name="Castanera R."/>
            <person name="Culley D."/>
            <person name="Daum C."/>
            <person name="Ezra D."/>
            <person name="Gonzalez J."/>
            <person name="Henrissat B."/>
            <person name="Kuo A."/>
            <person name="Liang C."/>
            <person name="Lipzen A."/>
            <person name="Lutzoni F."/>
            <person name="Magnuson J."/>
            <person name="Mondo S."/>
            <person name="Nolan M."/>
            <person name="Ohm R."/>
            <person name="Pangilinan J."/>
            <person name="Park H.-J."/>
            <person name="Ramirez L."/>
            <person name="Alfaro M."/>
            <person name="Sun H."/>
            <person name="Tritt A."/>
            <person name="Yoshinaga Y."/>
            <person name="Zwiers L.-H."/>
            <person name="Turgeon B."/>
            <person name="Goodwin S."/>
            <person name="Spatafora J."/>
            <person name="Crous P."/>
            <person name="Grigoriev I."/>
        </authorList>
    </citation>
    <scope>NUCLEOTIDE SEQUENCE</scope>
    <source>
        <strain evidence="3">CBS 260.36</strain>
    </source>
</reference>
<comment type="caution">
    <text evidence="3">The sequence shown here is derived from an EMBL/GenBank/DDBJ whole genome shotgun (WGS) entry which is preliminary data.</text>
</comment>
<proteinExistence type="inferred from homology"/>
<dbReference type="SUPFAM" id="SSF53474">
    <property type="entry name" value="alpha/beta-Hydrolases"/>
    <property type="match status" value="1"/>
</dbReference>
<dbReference type="Gene3D" id="3.40.50.1820">
    <property type="entry name" value="alpha/beta hydrolase"/>
    <property type="match status" value="1"/>
</dbReference>
<evidence type="ECO:0000313" key="4">
    <source>
        <dbReference type="Proteomes" id="UP000799439"/>
    </source>
</evidence>
<dbReference type="InterPro" id="IPR029058">
    <property type="entry name" value="AB_hydrolase_fold"/>
</dbReference>
<evidence type="ECO:0000256" key="1">
    <source>
        <dbReference type="ARBA" id="ARBA00006499"/>
    </source>
</evidence>
<dbReference type="PANTHER" id="PTHR10655">
    <property type="entry name" value="LYSOPHOSPHOLIPASE-RELATED"/>
    <property type="match status" value="1"/>
</dbReference>